<name>A0A151IQJ2_9HYME</name>
<proteinExistence type="predicted"/>
<keyword evidence="3" id="KW-1185">Reference proteome</keyword>
<dbReference type="Gene3D" id="3.40.1440.10">
    <property type="entry name" value="GIY-YIG endonuclease"/>
    <property type="match status" value="1"/>
</dbReference>
<organism evidence="2 3">
    <name type="scientific">Cyphomyrmex costatus</name>
    <dbReference type="NCBI Taxonomy" id="456900"/>
    <lineage>
        <taxon>Eukaryota</taxon>
        <taxon>Metazoa</taxon>
        <taxon>Ecdysozoa</taxon>
        <taxon>Arthropoda</taxon>
        <taxon>Hexapoda</taxon>
        <taxon>Insecta</taxon>
        <taxon>Pterygota</taxon>
        <taxon>Neoptera</taxon>
        <taxon>Endopterygota</taxon>
        <taxon>Hymenoptera</taxon>
        <taxon>Apocrita</taxon>
        <taxon>Aculeata</taxon>
        <taxon>Formicoidea</taxon>
        <taxon>Formicidae</taxon>
        <taxon>Myrmicinae</taxon>
        <taxon>Cyphomyrmex</taxon>
    </lineage>
</organism>
<feature type="domain" description="GIY-YIG" evidence="1">
    <location>
        <begin position="310"/>
        <end position="392"/>
    </location>
</feature>
<dbReference type="InterPro" id="IPR000305">
    <property type="entry name" value="GIY-YIG_endonuc"/>
</dbReference>
<dbReference type="EMBL" id="KQ976778">
    <property type="protein sequence ID" value="KYN08429.1"/>
    <property type="molecule type" value="Genomic_DNA"/>
</dbReference>
<gene>
    <name evidence="2" type="ORF">ALC62_00596</name>
</gene>
<dbReference type="PROSITE" id="PS50164">
    <property type="entry name" value="GIY_YIG"/>
    <property type="match status" value="1"/>
</dbReference>
<dbReference type="Proteomes" id="UP000078542">
    <property type="component" value="Unassembled WGS sequence"/>
</dbReference>
<evidence type="ECO:0000259" key="1">
    <source>
        <dbReference type="PROSITE" id="PS50164"/>
    </source>
</evidence>
<protein>
    <recommendedName>
        <fullName evidence="1">GIY-YIG domain-containing protein</fullName>
    </recommendedName>
</protein>
<dbReference type="Pfam" id="PF26215">
    <property type="entry name" value="HTH_animal"/>
    <property type="match status" value="1"/>
</dbReference>
<dbReference type="InterPro" id="IPR058912">
    <property type="entry name" value="HTH_animal"/>
</dbReference>
<evidence type="ECO:0000313" key="2">
    <source>
        <dbReference type="EMBL" id="KYN08429.1"/>
    </source>
</evidence>
<dbReference type="PANTHER" id="PTHR21301:SF10">
    <property type="entry name" value="REVERSE TRANSCRIPTASE DOMAIN-CONTAINING PROTEIN"/>
    <property type="match status" value="1"/>
</dbReference>
<sequence length="418" mass="49295">MNLSSIDIPNQVQRLVQLGGKFAVPLYSCDKIIFEFIKNIEHNFKKLQSSVHNTIRNKSITIINSVFSKFKKKNLNKIKIYKLIYITKQFLKNNSNIIFTRADKGNTTVAMDKDDYITKVNSMLQDEKTYKICEHVEKRIRKKSKFLNMADFLDTTIIKMGNSLIFDWYQKPTYSGRFLNFMSQHPISQKKGVLYGLVDPAFHLSHPMFHEKNLKFIVKILLDNDYPKDFIFYNMNDRIKTLINRQNKVTELQPMRREKIKWFSIPYVEGVSEKFKNIINGMCQKVCFFSMNKLNYFIKAQKDPMSRGAKRNVVYKINCNQCEASYIGQTGRKLDTRIAEHKKHINSVSSSHSVITDHRMEFSHEFDWNNCEILDVERYYNKRLVSEMIYINRQKKGLNLQTDTDALGHTYTDILNKI</sequence>
<dbReference type="PANTHER" id="PTHR21301">
    <property type="entry name" value="REVERSE TRANSCRIPTASE"/>
    <property type="match status" value="1"/>
</dbReference>
<dbReference type="InterPro" id="IPR035901">
    <property type="entry name" value="GIY-YIG_endonuc_sf"/>
</dbReference>
<evidence type="ECO:0000313" key="3">
    <source>
        <dbReference type="Proteomes" id="UP000078542"/>
    </source>
</evidence>
<reference evidence="2 3" key="1">
    <citation type="submission" date="2016-03" db="EMBL/GenBank/DDBJ databases">
        <title>Cyphomyrmex costatus WGS genome.</title>
        <authorList>
            <person name="Nygaard S."/>
            <person name="Hu H."/>
            <person name="Boomsma J."/>
            <person name="Zhang G."/>
        </authorList>
    </citation>
    <scope>NUCLEOTIDE SEQUENCE [LARGE SCALE GENOMIC DNA]</scope>
    <source>
        <strain evidence="2">MS0001</strain>
        <tissue evidence="2">Whole body</tissue>
    </source>
</reference>
<dbReference type="AlphaFoldDB" id="A0A151IQJ2"/>
<dbReference type="CDD" id="cd10442">
    <property type="entry name" value="GIY-YIG_PLEs"/>
    <property type="match status" value="1"/>
</dbReference>
<accession>A0A151IQJ2</accession>